<keyword evidence="7 9" id="KW-0012">Acyltransferase</keyword>
<feature type="active site" description="Proton acceptor" evidence="8">
    <location>
        <position position="416"/>
    </location>
</feature>
<evidence type="ECO:0000259" key="11">
    <source>
        <dbReference type="Pfam" id="PF02803"/>
    </source>
</evidence>
<dbReference type="GO" id="GO:0016042">
    <property type="term" value="P:lipid catabolic process"/>
    <property type="evidence" value="ECO:0007669"/>
    <property type="project" value="UniProtKB-KW"/>
</dbReference>
<dbReference type="PROSITE" id="PS00737">
    <property type="entry name" value="THIOLASE_2"/>
    <property type="match status" value="1"/>
</dbReference>
<dbReference type="PANTHER" id="PTHR18919">
    <property type="entry name" value="ACETYL-COA C-ACYLTRANSFERASE"/>
    <property type="match status" value="1"/>
</dbReference>
<keyword evidence="13" id="KW-1185">Reference proteome</keyword>
<evidence type="ECO:0000256" key="4">
    <source>
        <dbReference type="ARBA" id="ARBA00022832"/>
    </source>
</evidence>
<evidence type="ECO:0000256" key="3">
    <source>
        <dbReference type="ARBA" id="ARBA00022679"/>
    </source>
</evidence>
<dbReference type="Pfam" id="PF00108">
    <property type="entry name" value="Thiolase_N"/>
    <property type="match status" value="1"/>
</dbReference>
<dbReference type="PROSITE" id="PS00098">
    <property type="entry name" value="THIOLASE_1"/>
    <property type="match status" value="1"/>
</dbReference>
<dbReference type="InterPro" id="IPR002155">
    <property type="entry name" value="Thiolase"/>
</dbReference>
<dbReference type="SUPFAM" id="SSF53901">
    <property type="entry name" value="Thiolase-like"/>
    <property type="match status" value="2"/>
</dbReference>
<dbReference type="FunFam" id="3.40.47.10:FF:000011">
    <property type="entry name" value="3-ketoacyl-CoA thiolase"/>
    <property type="match status" value="1"/>
</dbReference>
<keyword evidence="4" id="KW-0276">Fatty acid metabolism</keyword>
<dbReference type="InterPro" id="IPR016039">
    <property type="entry name" value="Thiolase-like"/>
</dbReference>
<dbReference type="PIRSF" id="PIRSF000429">
    <property type="entry name" value="Ac-CoA_Ac_transf"/>
    <property type="match status" value="1"/>
</dbReference>
<feature type="domain" description="Thiolase C-terminal" evidence="11">
    <location>
        <begin position="291"/>
        <end position="428"/>
    </location>
</feature>
<organism evidence="12 13">
    <name type="scientific">Vibrio palustris</name>
    <dbReference type="NCBI Taxonomy" id="1918946"/>
    <lineage>
        <taxon>Bacteria</taxon>
        <taxon>Pseudomonadati</taxon>
        <taxon>Pseudomonadota</taxon>
        <taxon>Gammaproteobacteria</taxon>
        <taxon>Vibrionales</taxon>
        <taxon>Vibrionaceae</taxon>
        <taxon>Vibrio</taxon>
    </lineage>
</organism>
<evidence type="ECO:0000256" key="7">
    <source>
        <dbReference type="ARBA" id="ARBA00023315"/>
    </source>
</evidence>
<evidence type="ECO:0000256" key="8">
    <source>
        <dbReference type="PIRSR" id="PIRSR000429-1"/>
    </source>
</evidence>
<accession>A0A1R4B1I2</accession>
<dbReference type="OrthoDB" id="8951704at2"/>
<feature type="active site" description="Acyl-thioester intermediate" evidence="8">
    <location>
        <position position="93"/>
    </location>
</feature>
<dbReference type="PROSITE" id="PS00099">
    <property type="entry name" value="THIOLASE_3"/>
    <property type="match status" value="1"/>
</dbReference>
<dbReference type="GO" id="GO:0003988">
    <property type="term" value="F:acetyl-CoA C-acyltransferase activity"/>
    <property type="evidence" value="ECO:0007669"/>
    <property type="project" value="UniProtKB-EC"/>
</dbReference>
<dbReference type="Proteomes" id="UP000189475">
    <property type="component" value="Unassembled WGS sequence"/>
</dbReference>
<keyword evidence="5" id="KW-0442">Lipid degradation</keyword>
<dbReference type="InterPro" id="IPR020617">
    <property type="entry name" value="Thiolase_C"/>
</dbReference>
<dbReference type="Gene3D" id="3.40.47.10">
    <property type="match status" value="1"/>
</dbReference>
<evidence type="ECO:0000313" key="12">
    <source>
        <dbReference type="EMBL" id="SJL82776.1"/>
    </source>
</evidence>
<dbReference type="EMBL" id="FUFT01000002">
    <property type="protein sequence ID" value="SJL82776.1"/>
    <property type="molecule type" value="Genomic_DNA"/>
</dbReference>
<feature type="domain" description="Thiolase N-terminal" evidence="10">
    <location>
        <begin position="9"/>
        <end position="282"/>
    </location>
</feature>
<dbReference type="AlphaFoldDB" id="A0A1R4B1I2"/>
<evidence type="ECO:0000256" key="5">
    <source>
        <dbReference type="ARBA" id="ARBA00022963"/>
    </source>
</evidence>
<dbReference type="EC" id="2.3.1.16" evidence="12"/>
<protein>
    <submittedName>
        <fullName evidence="12">3-ketoacyl-CoA thiolase</fullName>
        <ecNumber evidence="12">2.3.1.16</ecNumber>
    </submittedName>
</protein>
<evidence type="ECO:0000256" key="6">
    <source>
        <dbReference type="ARBA" id="ARBA00023098"/>
    </source>
</evidence>
<evidence type="ECO:0000256" key="1">
    <source>
        <dbReference type="ARBA" id="ARBA00010982"/>
    </source>
</evidence>
<dbReference type="NCBIfam" id="TIGR01930">
    <property type="entry name" value="AcCoA-C-Actrans"/>
    <property type="match status" value="1"/>
</dbReference>
<evidence type="ECO:0000256" key="2">
    <source>
        <dbReference type="ARBA" id="ARBA00022490"/>
    </source>
</evidence>
<dbReference type="STRING" id="1918946.VPAL9027_00716"/>
<name>A0A1R4B1I2_9VIBR</name>
<keyword evidence="6" id="KW-0443">Lipid metabolism</keyword>
<comment type="similarity">
    <text evidence="1 9">Belongs to the thiolase-like superfamily. Thiolase family.</text>
</comment>
<dbReference type="InterPro" id="IPR020615">
    <property type="entry name" value="Thiolase_acyl_enz_int_AS"/>
</dbReference>
<dbReference type="RefSeq" id="WP_077312376.1">
    <property type="nucleotide sequence ID" value="NZ_AP024887.1"/>
</dbReference>
<dbReference type="NCBIfam" id="NF006516">
    <property type="entry name" value="PRK08963.1"/>
    <property type="match status" value="1"/>
</dbReference>
<dbReference type="GO" id="GO:0005829">
    <property type="term" value="C:cytosol"/>
    <property type="evidence" value="ECO:0007669"/>
    <property type="project" value="TreeGrafter"/>
</dbReference>
<dbReference type="PANTHER" id="PTHR18919:SF107">
    <property type="entry name" value="ACETYL-COA ACETYLTRANSFERASE, CYTOSOLIC"/>
    <property type="match status" value="1"/>
</dbReference>
<reference evidence="12 13" key="1">
    <citation type="submission" date="2017-02" db="EMBL/GenBank/DDBJ databases">
        <authorList>
            <person name="Peterson S.W."/>
        </authorList>
    </citation>
    <scope>NUCLEOTIDE SEQUENCE [LARGE SCALE GENOMIC DNA]</scope>
    <source>
        <strain evidence="12 13">CECT 9027</strain>
    </source>
</reference>
<keyword evidence="2" id="KW-0963">Cytoplasm</keyword>
<evidence type="ECO:0000259" key="10">
    <source>
        <dbReference type="Pfam" id="PF00108"/>
    </source>
</evidence>
<dbReference type="Pfam" id="PF02803">
    <property type="entry name" value="Thiolase_C"/>
    <property type="match status" value="1"/>
</dbReference>
<dbReference type="InterPro" id="IPR020610">
    <property type="entry name" value="Thiolase_AS"/>
</dbReference>
<gene>
    <name evidence="12" type="primary">fadI</name>
    <name evidence="12" type="ORF">VPAL9027_00716</name>
</gene>
<proteinExistence type="inferred from homology"/>
<keyword evidence="3 9" id="KW-0808">Transferase</keyword>
<dbReference type="GO" id="GO:0006631">
    <property type="term" value="P:fatty acid metabolic process"/>
    <property type="evidence" value="ECO:0007669"/>
    <property type="project" value="UniProtKB-KW"/>
</dbReference>
<evidence type="ECO:0000256" key="9">
    <source>
        <dbReference type="RuleBase" id="RU003557"/>
    </source>
</evidence>
<feature type="active site" description="Proton acceptor" evidence="8">
    <location>
        <position position="386"/>
    </location>
</feature>
<sequence length="431" mass="46448">MVTQQQDRVAFVSGLRTPFARQGTSLKALTALELGQHVVNELLLRSPVAASRIEQLVFGQVIQMPSAPNIAREIVLGSAMPVTTDAYSVTRACATSFQSVANIADAIWQGRITTGIAGGADSSSVLPIGLSRPLAERLLAMNKQKTLWDKAKQLRGLRFKEYLPVPPAVAEYSTGETMGQAAEKMAKTFGISRLEQDHFAHQSHQKAHHAWESGYLTSQVMTMYPKPYTDWIERDNTLRADALLVDYQSLNPVFDRQHGSVTAANSSPMTDGAAALLMMSEKQAKALGIPILGYLKDYAFAGLSAQDALLLGPAYATPKVLKRCGLQLTDLTLIDMHEAFAAQVLANTNMFASRQFAKEQLGWDKPVGEIDPQKLNVLGGSIAYGHPFAATGARMILQTLHELKRRGGGLGLTTACAAGGLGAAMILEVEA</sequence>
<dbReference type="InterPro" id="IPR020616">
    <property type="entry name" value="Thiolase_N"/>
</dbReference>
<dbReference type="InterPro" id="IPR020613">
    <property type="entry name" value="Thiolase_CS"/>
</dbReference>
<dbReference type="CDD" id="cd00751">
    <property type="entry name" value="thiolase"/>
    <property type="match status" value="1"/>
</dbReference>
<evidence type="ECO:0000313" key="13">
    <source>
        <dbReference type="Proteomes" id="UP000189475"/>
    </source>
</evidence>